<keyword evidence="1 3" id="KW-0853">WD repeat</keyword>
<dbReference type="Pfam" id="PF00400">
    <property type="entry name" value="WD40"/>
    <property type="match status" value="1"/>
</dbReference>
<dbReference type="PANTHER" id="PTHR19848:SF8">
    <property type="entry name" value="F-BOX AND WD REPEAT DOMAIN CONTAINING 7"/>
    <property type="match status" value="1"/>
</dbReference>
<dbReference type="SUPFAM" id="SSF50978">
    <property type="entry name" value="WD40 repeat-like"/>
    <property type="match status" value="1"/>
</dbReference>
<dbReference type="Proteomes" id="UP000799291">
    <property type="component" value="Unassembled WGS sequence"/>
</dbReference>
<dbReference type="EMBL" id="MU005576">
    <property type="protein sequence ID" value="KAF2686441.1"/>
    <property type="molecule type" value="Genomic_DNA"/>
</dbReference>
<dbReference type="AlphaFoldDB" id="A0A6G1J8A3"/>
<organism evidence="4 5">
    <name type="scientific">Lentithecium fluviatile CBS 122367</name>
    <dbReference type="NCBI Taxonomy" id="1168545"/>
    <lineage>
        <taxon>Eukaryota</taxon>
        <taxon>Fungi</taxon>
        <taxon>Dikarya</taxon>
        <taxon>Ascomycota</taxon>
        <taxon>Pezizomycotina</taxon>
        <taxon>Dothideomycetes</taxon>
        <taxon>Pleosporomycetidae</taxon>
        <taxon>Pleosporales</taxon>
        <taxon>Massarineae</taxon>
        <taxon>Lentitheciaceae</taxon>
        <taxon>Lentithecium</taxon>
    </lineage>
</organism>
<dbReference type="SMART" id="SM00320">
    <property type="entry name" value="WD40"/>
    <property type="match status" value="1"/>
</dbReference>
<evidence type="ECO:0000256" key="2">
    <source>
        <dbReference type="ARBA" id="ARBA00022737"/>
    </source>
</evidence>
<protein>
    <submittedName>
        <fullName evidence="4">Uncharacterized protein</fullName>
    </submittedName>
</protein>
<feature type="repeat" description="WD" evidence="3">
    <location>
        <begin position="4"/>
        <end position="45"/>
    </location>
</feature>
<dbReference type="PROSITE" id="PS50294">
    <property type="entry name" value="WD_REPEATS_REGION"/>
    <property type="match status" value="1"/>
</dbReference>
<evidence type="ECO:0000256" key="3">
    <source>
        <dbReference type="PROSITE-ProRule" id="PRU00221"/>
    </source>
</evidence>
<keyword evidence="2" id="KW-0677">Repeat</keyword>
<gene>
    <name evidence="4" type="ORF">K458DRAFT_297302</name>
</gene>
<sequence>LQTLEGHGGSVNSVAFSPDSARVVSASGDKTGKIWDASSGACLQTLTIGKTLYRISFDITGLYLHTDIGIIDISALSGPPSLLTMSKPCRPQYQGLALSADGVWITYHSENLVWVPLEYRPSCSAVSGNTISIGVGTARVWICKVEL</sequence>
<accession>A0A6G1J8A3</accession>
<feature type="non-terminal residue" evidence="4">
    <location>
        <position position="1"/>
    </location>
</feature>
<evidence type="ECO:0000256" key="1">
    <source>
        <dbReference type="ARBA" id="ARBA00022574"/>
    </source>
</evidence>
<dbReference type="PROSITE" id="PS50082">
    <property type="entry name" value="WD_REPEATS_2"/>
    <property type="match status" value="1"/>
</dbReference>
<reference evidence="4" key="1">
    <citation type="journal article" date="2020" name="Stud. Mycol.">
        <title>101 Dothideomycetes genomes: a test case for predicting lifestyles and emergence of pathogens.</title>
        <authorList>
            <person name="Haridas S."/>
            <person name="Albert R."/>
            <person name="Binder M."/>
            <person name="Bloem J."/>
            <person name="Labutti K."/>
            <person name="Salamov A."/>
            <person name="Andreopoulos B."/>
            <person name="Baker S."/>
            <person name="Barry K."/>
            <person name="Bills G."/>
            <person name="Bluhm B."/>
            <person name="Cannon C."/>
            <person name="Castanera R."/>
            <person name="Culley D."/>
            <person name="Daum C."/>
            <person name="Ezra D."/>
            <person name="Gonzalez J."/>
            <person name="Henrissat B."/>
            <person name="Kuo A."/>
            <person name="Liang C."/>
            <person name="Lipzen A."/>
            <person name="Lutzoni F."/>
            <person name="Magnuson J."/>
            <person name="Mondo S."/>
            <person name="Nolan M."/>
            <person name="Ohm R."/>
            <person name="Pangilinan J."/>
            <person name="Park H.-J."/>
            <person name="Ramirez L."/>
            <person name="Alfaro M."/>
            <person name="Sun H."/>
            <person name="Tritt A."/>
            <person name="Yoshinaga Y."/>
            <person name="Zwiers L.-H."/>
            <person name="Turgeon B."/>
            <person name="Goodwin S."/>
            <person name="Spatafora J."/>
            <person name="Crous P."/>
            <person name="Grigoriev I."/>
        </authorList>
    </citation>
    <scope>NUCLEOTIDE SEQUENCE</scope>
    <source>
        <strain evidence="4">CBS 122367</strain>
    </source>
</reference>
<evidence type="ECO:0000313" key="5">
    <source>
        <dbReference type="Proteomes" id="UP000799291"/>
    </source>
</evidence>
<dbReference type="Gene3D" id="2.130.10.10">
    <property type="entry name" value="YVTN repeat-like/Quinoprotein amine dehydrogenase"/>
    <property type="match status" value="1"/>
</dbReference>
<name>A0A6G1J8A3_9PLEO</name>
<dbReference type="PANTHER" id="PTHR19848">
    <property type="entry name" value="WD40 REPEAT PROTEIN"/>
    <property type="match status" value="1"/>
</dbReference>
<dbReference type="InterPro" id="IPR015943">
    <property type="entry name" value="WD40/YVTN_repeat-like_dom_sf"/>
</dbReference>
<proteinExistence type="predicted"/>
<keyword evidence="5" id="KW-1185">Reference proteome</keyword>
<dbReference type="InterPro" id="IPR001680">
    <property type="entry name" value="WD40_rpt"/>
</dbReference>
<dbReference type="OrthoDB" id="5240432at2759"/>
<evidence type="ECO:0000313" key="4">
    <source>
        <dbReference type="EMBL" id="KAF2686441.1"/>
    </source>
</evidence>
<dbReference type="InterPro" id="IPR036322">
    <property type="entry name" value="WD40_repeat_dom_sf"/>
</dbReference>